<accession>A0A644TPP6</accession>
<gene>
    <name evidence="1" type="ORF">SDC9_14699</name>
</gene>
<proteinExistence type="predicted"/>
<comment type="caution">
    <text evidence="1">The sequence shown here is derived from an EMBL/GenBank/DDBJ whole genome shotgun (WGS) entry which is preliminary data.</text>
</comment>
<organism evidence="1">
    <name type="scientific">bioreactor metagenome</name>
    <dbReference type="NCBI Taxonomy" id="1076179"/>
    <lineage>
        <taxon>unclassified sequences</taxon>
        <taxon>metagenomes</taxon>
        <taxon>ecological metagenomes</taxon>
    </lineage>
</organism>
<protein>
    <submittedName>
        <fullName evidence="1">Uncharacterized protein</fullName>
    </submittedName>
</protein>
<reference evidence="1" key="1">
    <citation type="submission" date="2019-08" db="EMBL/GenBank/DDBJ databases">
        <authorList>
            <person name="Kucharzyk K."/>
            <person name="Murdoch R.W."/>
            <person name="Higgins S."/>
            <person name="Loffler F."/>
        </authorList>
    </citation>
    <scope>NUCLEOTIDE SEQUENCE</scope>
</reference>
<sequence>MKYRSRILVAVICLVFLCIIIGQAKNSFEREPLSAAMHAMGAGVEELSVNAWANLPADTGQNDADLEAVAHSAMAKLGISGYQLSQHQTDYQHMARAEWIADYSHVVVIAERISSTKKPEQDEVYLVVLVETKPGSETELQAWQNKISEVIKNFGGFPRISTCLVGWLDGKLEDGETSIALENGFKTANATMIDSIRYDNFASNTGYVPGITEYLEVGGKKVNINMAMRYSSYDDRTYITIGSPVITREY</sequence>
<dbReference type="Gene3D" id="3.30.360.40">
    <property type="entry name" value="YwmB-like"/>
    <property type="match status" value="1"/>
</dbReference>
<dbReference type="InterPro" id="IPR014794">
    <property type="entry name" value="DUF1779"/>
</dbReference>
<dbReference type="SUPFAM" id="SSF143842">
    <property type="entry name" value="YwmB-like"/>
    <property type="match status" value="1"/>
</dbReference>
<evidence type="ECO:0000313" key="1">
    <source>
        <dbReference type="EMBL" id="MPL68966.1"/>
    </source>
</evidence>
<name>A0A644TPP6_9ZZZZ</name>
<dbReference type="EMBL" id="VSSQ01000044">
    <property type="protein sequence ID" value="MPL68966.1"/>
    <property type="molecule type" value="Genomic_DNA"/>
</dbReference>
<dbReference type="InterPro" id="IPR036209">
    <property type="entry name" value="YwmB-like_sf"/>
</dbReference>
<dbReference type="AlphaFoldDB" id="A0A644TPP6"/>
<dbReference type="Pfam" id="PF08680">
    <property type="entry name" value="DUF1779"/>
    <property type="match status" value="1"/>
</dbReference>